<dbReference type="STRING" id="1450539.A0A318Z5X4"/>
<evidence type="ECO:0000313" key="2">
    <source>
        <dbReference type="EMBL" id="PYH42701.1"/>
    </source>
</evidence>
<feature type="region of interest" description="Disordered" evidence="1">
    <location>
        <begin position="367"/>
        <end position="483"/>
    </location>
</feature>
<dbReference type="OrthoDB" id="4586300at2759"/>
<feature type="compositionally biased region" description="Polar residues" evidence="1">
    <location>
        <begin position="429"/>
        <end position="439"/>
    </location>
</feature>
<dbReference type="GeneID" id="37078150"/>
<feature type="compositionally biased region" description="Polar residues" evidence="1">
    <location>
        <begin position="463"/>
        <end position="472"/>
    </location>
</feature>
<dbReference type="Proteomes" id="UP000248349">
    <property type="component" value="Unassembled WGS sequence"/>
</dbReference>
<evidence type="ECO:0000313" key="3">
    <source>
        <dbReference type="Proteomes" id="UP000248349"/>
    </source>
</evidence>
<protein>
    <submittedName>
        <fullName evidence="2">Uncharacterized protein</fullName>
    </submittedName>
</protein>
<keyword evidence="3" id="KW-1185">Reference proteome</keyword>
<evidence type="ECO:0000256" key="1">
    <source>
        <dbReference type="SAM" id="MobiDB-lite"/>
    </source>
</evidence>
<reference evidence="2 3" key="1">
    <citation type="submission" date="2016-12" db="EMBL/GenBank/DDBJ databases">
        <title>The genomes of Aspergillus section Nigri reveals drivers in fungal speciation.</title>
        <authorList>
            <consortium name="DOE Joint Genome Institute"/>
            <person name="Vesth T.C."/>
            <person name="Nybo J."/>
            <person name="Theobald S."/>
            <person name="Brandl J."/>
            <person name="Frisvad J.C."/>
            <person name="Nielsen K.F."/>
            <person name="Lyhne E.K."/>
            <person name="Kogle M.E."/>
            <person name="Kuo A."/>
            <person name="Riley R."/>
            <person name="Clum A."/>
            <person name="Nolan M."/>
            <person name="Lipzen A."/>
            <person name="Salamov A."/>
            <person name="Henrissat B."/>
            <person name="Wiebenga A."/>
            <person name="De Vries R.P."/>
            <person name="Grigoriev I.V."/>
            <person name="Mortensen U.H."/>
            <person name="Andersen M.R."/>
            <person name="Baker S.E."/>
        </authorList>
    </citation>
    <scope>NUCLEOTIDE SEQUENCE [LARGE SCALE GENOMIC DNA]</scope>
    <source>
        <strain evidence="2 3">JOP 1030-1</strain>
    </source>
</reference>
<feature type="compositionally biased region" description="Basic and acidic residues" evidence="1">
    <location>
        <begin position="440"/>
        <end position="456"/>
    </location>
</feature>
<dbReference type="AlphaFoldDB" id="A0A318Z5X4"/>
<feature type="compositionally biased region" description="Polar residues" evidence="1">
    <location>
        <begin position="85"/>
        <end position="114"/>
    </location>
</feature>
<feature type="compositionally biased region" description="Polar residues" evidence="1">
    <location>
        <begin position="396"/>
        <end position="419"/>
    </location>
</feature>
<gene>
    <name evidence="2" type="ORF">BP01DRAFT_375968</name>
</gene>
<dbReference type="RefSeq" id="XP_025428683.1">
    <property type="nucleotide sequence ID" value="XM_025576921.1"/>
</dbReference>
<proteinExistence type="predicted"/>
<sequence length="483" mass="55564">MDHSPRAGQGEAARNYHHHHHHYHGWPEDDNPFVAIRRFADEHISSVLQSVTGLPSSFTPPSERWSIIDDDVHYRQRAAQDGKDSNSTSSNNNLEDPTHTSQARNPSDGSYNNSAHHHHHFHPRNYRSDPDFFSNSFFDRFWLDDHFPSRVFQPFHRPIFHNLVSDASPAWPVPYLMFSPYSPLHLERQAQYRHAHRDRGVFSSLMSTLSLASEEEGDSDPTEPRWREAFEDLLRLENGKPMLERDDKAVVARESGQDWLQGLVKRGSLGDRWKFVSAGTDNQPWSTITFDSSDLRDALKAQSTDAEGFAQSETDILTDQDLYDRFLDDLQAREREFAREVHESPVLRFLLDDRRRLSEWPLRIMRDEDGDFYPPQQRQAPGAESALPQTEDPAVSSETPSASLESTTVNKPYVISTQTRTERIRLSDGSIQTKTVRTQRFSDGREETNESVDVVKPRPMVQGEQNQPSDESGQNKDGWFWKG</sequence>
<name>A0A318Z5X4_9EURO</name>
<feature type="region of interest" description="Disordered" evidence="1">
    <location>
        <begin position="77"/>
        <end position="120"/>
    </location>
</feature>
<organism evidence="2 3">
    <name type="scientific">Aspergillus saccharolyticus JOP 1030-1</name>
    <dbReference type="NCBI Taxonomy" id="1450539"/>
    <lineage>
        <taxon>Eukaryota</taxon>
        <taxon>Fungi</taxon>
        <taxon>Dikarya</taxon>
        <taxon>Ascomycota</taxon>
        <taxon>Pezizomycotina</taxon>
        <taxon>Eurotiomycetes</taxon>
        <taxon>Eurotiomycetidae</taxon>
        <taxon>Eurotiales</taxon>
        <taxon>Aspergillaceae</taxon>
        <taxon>Aspergillus</taxon>
        <taxon>Aspergillus subgen. Circumdati</taxon>
    </lineage>
</organism>
<accession>A0A318Z5X4</accession>
<dbReference type="EMBL" id="KZ821249">
    <property type="protein sequence ID" value="PYH42701.1"/>
    <property type="molecule type" value="Genomic_DNA"/>
</dbReference>